<keyword evidence="3 4" id="KW-0620">Polyamine biosynthesis</keyword>
<dbReference type="InterPro" id="IPR029063">
    <property type="entry name" value="SAM-dependent_MTases_sf"/>
</dbReference>
<keyword evidence="2 4" id="KW-0808">Transferase</keyword>
<keyword evidence="7" id="KW-1185">Reference proteome</keyword>
<dbReference type="RefSeq" id="WP_189016568.1">
    <property type="nucleotide sequence ID" value="NZ_BMHE01000034.1"/>
</dbReference>
<name>A0ABQ1F3F0_9BACL</name>
<comment type="similarity">
    <text evidence="1">Belongs to the spermidine/spermine synthase family.</text>
</comment>
<evidence type="ECO:0000313" key="7">
    <source>
        <dbReference type="Proteomes" id="UP000615455"/>
    </source>
</evidence>
<accession>A0ABQ1F3F0</accession>
<evidence type="ECO:0000256" key="3">
    <source>
        <dbReference type="ARBA" id="ARBA00023115"/>
    </source>
</evidence>
<feature type="active site" description="Proton acceptor" evidence="4">
    <location>
        <position position="139"/>
    </location>
</feature>
<evidence type="ECO:0000256" key="4">
    <source>
        <dbReference type="PROSITE-ProRule" id="PRU00354"/>
    </source>
</evidence>
<evidence type="ECO:0000256" key="1">
    <source>
        <dbReference type="ARBA" id="ARBA00007867"/>
    </source>
</evidence>
<dbReference type="PANTHER" id="PTHR43317:SF1">
    <property type="entry name" value="THERMOSPERMINE SYNTHASE ACAULIS5"/>
    <property type="match status" value="1"/>
</dbReference>
<protein>
    <recommendedName>
        <fullName evidence="5">PABS domain-containing protein</fullName>
    </recommendedName>
</protein>
<dbReference type="NCBIfam" id="NF037959">
    <property type="entry name" value="MFS_SpdSyn"/>
    <property type="match status" value="1"/>
</dbReference>
<reference evidence="7" key="1">
    <citation type="journal article" date="2019" name="Int. J. Syst. Evol. Microbiol.">
        <title>The Global Catalogue of Microorganisms (GCM) 10K type strain sequencing project: providing services to taxonomists for standard genome sequencing and annotation.</title>
        <authorList>
            <consortium name="The Broad Institute Genomics Platform"/>
            <consortium name="The Broad Institute Genome Sequencing Center for Infectious Disease"/>
            <person name="Wu L."/>
            <person name="Ma J."/>
        </authorList>
    </citation>
    <scope>NUCLEOTIDE SEQUENCE [LARGE SCALE GENOMIC DNA]</scope>
    <source>
        <strain evidence="7">CGMCC 1.15043</strain>
    </source>
</reference>
<sequence length="245" mass="27595">MQLLAREISNNHVISVYETSELYGDKGHFRVLQFSNEAIQGAIDVTNPARILFEYPRAIIHLMEVNHPSFEDVFVIGHGIGTIASHFSDKRFVIAELDEKVVELSRRFFGYSRDNVRVGDGRDLLASEHPGTYDCIIVDAFTSSGTPRHLTSLEFFQVALDKLHPGGALIMNLFGIGIQDRYIQAIHTTLREAFAYTKVFLLRADGGRDVTNMIFIGQDNPIDYSARHLAGFTETTLEQGYVIRE</sequence>
<dbReference type="InterPro" id="IPR030374">
    <property type="entry name" value="PABS"/>
</dbReference>
<proteinExistence type="inferred from homology"/>
<evidence type="ECO:0000256" key="2">
    <source>
        <dbReference type="ARBA" id="ARBA00022679"/>
    </source>
</evidence>
<evidence type="ECO:0000313" key="6">
    <source>
        <dbReference type="EMBL" id="GFZ98363.1"/>
    </source>
</evidence>
<dbReference type="PANTHER" id="PTHR43317">
    <property type="entry name" value="THERMOSPERMINE SYNTHASE ACAULIS5"/>
    <property type="match status" value="1"/>
</dbReference>
<evidence type="ECO:0000259" key="5">
    <source>
        <dbReference type="PROSITE" id="PS51006"/>
    </source>
</evidence>
<comment type="caution">
    <text evidence="6">The sequence shown here is derived from an EMBL/GenBank/DDBJ whole genome shotgun (WGS) entry which is preliminary data.</text>
</comment>
<dbReference type="Pfam" id="PF01564">
    <property type="entry name" value="Spermine_synth"/>
    <property type="match status" value="1"/>
</dbReference>
<dbReference type="PROSITE" id="PS51006">
    <property type="entry name" value="PABS_2"/>
    <property type="match status" value="1"/>
</dbReference>
<feature type="domain" description="PABS" evidence="5">
    <location>
        <begin position="86"/>
        <end position="218"/>
    </location>
</feature>
<dbReference type="Proteomes" id="UP000615455">
    <property type="component" value="Unassembled WGS sequence"/>
</dbReference>
<gene>
    <name evidence="6" type="ORF">GCM10008018_50770</name>
</gene>
<dbReference type="EMBL" id="BMHE01000034">
    <property type="protein sequence ID" value="GFZ98363.1"/>
    <property type="molecule type" value="Genomic_DNA"/>
</dbReference>
<dbReference type="SUPFAM" id="SSF53335">
    <property type="entry name" value="S-adenosyl-L-methionine-dependent methyltransferases"/>
    <property type="match status" value="1"/>
</dbReference>
<organism evidence="6 7">
    <name type="scientific">Paenibacillus marchantiophytorum</name>
    <dbReference type="NCBI Taxonomy" id="1619310"/>
    <lineage>
        <taxon>Bacteria</taxon>
        <taxon>Bacillati</taxon>
        <taxon>Bacillota</taxon>
        <taxon>Bacilli</taxon>
        <taxon>Bacillales</taxon>
        <taxon>Paenibacillaceae</taxon>
        <taxon>Paenibacillus</taxon>
    </lineage>
</organism>
<dbReference type="Gene3D" id="3.40.50.150">
    <property type="entry name" value="Vaccinia Virus protein VP39"/>
    <property type="match status" value="1"/>
</dbReference>